<organism evidence="2 3">
    <name type="scientific">Mumia zhuanghuii</name>
    <dbReference type="NCBI Taxonomy" id="2585211"/>
    <lineage>
        <taxon>Bacteria</taxon>
        <taxon>Bacillati</taxon>
        <taxon>Actinomycetota</taxon>
        <taxon>Actinomycetes</taxon>
        <taxon>Propionibacteriales</taxon>
        <taxon>Nocardioidaceae</taxon>
        <taxon>Mumia</taxon>
    </lineage>
</organism>
<proteinExistence type="predicted"/>
<dbReference type="RefSeq" id="WP_149768578.1">
    <property type="nucleotide sequence ID" value="NZ_VDFQ02000001.1"/>
</dbReference>
<protein>
    <recommendedName>
        <fullName evidence="1">DUF6966 domain-containing protein</fullName>
    </recommendedName>
</protein>
<dbReference type="AlphaFoldDB" id="A0A5Q6S4T9"/>
<sequence>MQEREADERYDRLMVDLKSTCKLLMRYGERHWSDWMDSVRREIEAHDAHGLTRLLQAYGGMGSFNDVYLHPPDAQGGRATESRDNDLLEELRSQIWADATALLKALDRDA</sequence>
<accession>A0A5Q6S4T9</accession>
<reference evidence="2 3" key="1">
    <citation type="submission" date="2019-09" db="EMBL/GenBank/DDBJ databases">
        <title>Mumia zhuanghuii sp. nov. isolated from the intestinal contents of plateau pika (Ochotona curzoniae) in the Qinghai-Tibet plateau of China.</title>
        <authorList>
            <person name="Tian Z."/>
        </authorList>
    </citation>
    <scope>NUCLEOTIDE SEQUENCE [LARGE SCALE GENOMIC DNA]</scope>
    <source>
        <strain evidence="3">350</strain>
    </source>
</reference>
<evidence type="ECO:0000259" key="1">
    <source>
        <dbReference type="Pfam" id="PF22294"/>
    </source>
</evidence>
<comment type="caution">
    <text evidence="2">The sequence shown here is derived from an EMBL/GenBank/DDBJ whole genome shotgun (WGS) entry which is preliminary data.</text>
</comment>
<dbReference type="Proteomes" id="UP000307768">
    <property type="component" value="Unassembled WGS sequence"/>
</dbReference>
<dbReference type="EMBL" id="VDFQ02000001">
    <property type="protein sequence ID" value="KAA1425403.1"/>
    <property type="molecule type" value="Genomic_DNA"/>
</dbReference>
<feature type="domain" description="DUF6966" evidence="1">
    <location>
        <begin position="27"/>
        <end position="73"/>
    </location>
</feature>
<dbReference type="InterPro" id="IPR054239">
    <property type="entry name" value="DUF6966"/>
</dbReference>
<gene>
    <name evidence="2" type="ORF">FE697_006010</name>
</gene>
<dbReference type="OrthoDB" id="5197512at2"/>
<evidence type="ECO:0000313" key="3">
    <source>
        <dbReference type="Proteomes" id="UP000307768"/>
    </source>
</evidence>
<dbReference type="Pfam" id="PF22294">
    <property type="entry name" value="DUF6966"/>
    <property type="match status" value="1"/>
</dbReference>
<evidence type="ECO:0000313" key="2">
    <source>
        <dbReference type="EMBL" id="KAA1425403.1"/>
    </source>
</evidence>
<name>A0A5Q6S4T9_9ACTN</name>